<organism evidence="2 3">
    <name type="scientific">Luteolibacter ambystomatis</name>
    <dbReference type="NCBI Taxonomy" id="2824561"/>
    <lineage>
        <taxon>Bacteria</taxon>
        <taxon>Pseudomonadati</taxon>
        <taxon>Verrucomicrobiota</taxon>
        <taxon>Verrucomicrobiia</taxon>
        <taxon>Verrucomicrobiales</taxon>
        <taxon>Verrucomicrobiaceae</taxon>
        <taxon>Luteolibacter</taxon>
    </lineage>
</organism>
<protein>
    <recommendedName>
        <fullName evidence="4">PEP-CTERM sorting domain-containing protein</fullName>
    </recommendedName>
</protein>
<dbReference type="EMBL" id="CP073100">
    <property type="protein sequence ID" value="QUE51023.1"/>
    <property type="molecule type" value="Genomic_DNA"/>
</dbReference>
<feature type="chain" id="PRO_5037193972" description="PEP-CTERM sorting domain-containing protein" evidence="1">
    <location>
        <begin position="17"/>
        <end position="302"/>
    </location>
</feature>
<dbReference type="Proteomes" id="UP000676169">
    <property type="component" value="Chromosome"/>
</dbReference>
<evidence type="ECO:0008006" key="4">
    <source>
        <dbReference type="Google" id="ProtNLM"/>
    </source>
</evidence>
<keyword evidence="3" id="KW-1185">Reference proteome</keyword>
<accession>A0A975G909</accession>
<gene>
    <name evidence="2" type="ORF">KBB96_19475</name>
</gene>
<dbReference type="KEGG" id="lamb:KBB96_19475"/>
<reference evidence="2" key="1">
    <citation type="submission" date="2021-04" db="EMBL/GenBank/DDBJ databases">
        <title>Luteolibacter sp. 32A isolated from the skin of an Anderson's salamander (Ambystoma andersonii).</title>
        <authorList>
            <person name="Spergser J."/>
            <person name="Busse H.-J."/>
        </authorList>
    </citation>
    <scope>NUCLEOTIDE SEQUENCE</scope>
    <source>
        <strain evidence="2">32A</strain>
    </source>
</reference>
<feature type="signal peptide" evidence="1">
    <location>
        <begin position="1"/>
        <end position="16"/>
    </location>
</feature>
<evidence type="ECO:0000313" key="3">
    <source>
        <dbReference type="Proteomes" id="UP000676169"/>
    </source>
</evidence>
<name>A0A975G909_9BACT</name>
<sequence>MTARFSILFLAPAVVAAGPYAPAPPQAATTAISKDDSRFVAWASGYWSPTYGPNVDATWKTPDKALGKAKGDSYDIVCLGDNGSITMWFPHPIRDEAGADFAVFENSFSATFLELGFVEVSSDGVNFFRFPTASLTASAVGGFGNVDPTNIDGFAGKYQQGYGTPFDLASVADSPNLDKQHVRFVRIVDVIGNGTAKDSSNRSIYDPYPTTGSGGFDLDAIGVIHQNIQPEAIVSTVAGGAVQLRWQSNPGSSYRVETSVDLSIWIPLETNPGPAAAGLATRTYPFVSGEKARYWRVVRIDP</sequence>
<proteinExistence type="predicted"/>
<keyword evidence="1" id="KW-0732">Signal</keyword>
<evidence type="ECO:0000313" key="2">
    <source>
        <dbReference type="EMBL" id="QUE51023.1"/>
    </source>
</evidence>
<dbReference type="AlphaFoldDB" id="A0A975G909"/>
<dbReference type="RefSeq" id="WP_211631162.1">
    <property type="nucleotide sequence ID" value="NZ_CP073100.1"/>
</dbReference>
<evidence type="ECO:0000256" key="1">
    <source>
        <dbReference type="SAM" id="SignalP"/>
    </source>
</evidence>